<keyword evidence="2 4" id="KW-0732">Signal</keyword>
<gene>
    <name evidence="6" type="ORF">C2845_PM05G04360</name>
</gene>
<dbReference type="AlphaFoldDB" id="A0A3L6SVH5"/>
<dbReference type="Gene3D" id="3.40.50.200">
    <property type="entry name" value="Peptidase S8/S53 domain"/>
    <property type="match status" value="1"/>
</dbReference>
<dbReference type="Proteomes" id="UP000275267">
    <property type="component" value="Unassembled WGS sequence"/>
</dbReference>
<feature type="chain" id="PRO_5018044854" evidence="4">
    <location>
        <begin position="29"/>
        <end position="400"/>
    </location>
</feature>
<evidence type="ECO:0000313" key="7">
    <source>
        <dbReference type="Proteomes" id="UP000275267"/>
    </source>
</evidence>
<dbReference type="GO" id="GO:0006508">
    <property type="term" value="P:proteolysis"/>
    <property type="evidence" value="ECO:0007669"/>
    <property type="project" value="UniProtKB-KW"/>
</dbReference>
<evidence type="ECO:0000259" key="5">
    <source>
        <dbReference type="Pfam" id="PF05922"/>
    </source>
</evidence>
<feature type="region of interest" description="Disordered" evidence="3">
    <location>
        <begin position="29"/>
        <end position="49"/>
    </location>
</feature>
<sequence length="400" mass="43489">MAAMAPAAALVLCLLTTVFLSTPPPAIGRPSSASPPLPHPRPAAADADPTSSSYQLYIILLKARADAHMMDDGERRSWYASYLPDELTASGEPRIVRSYKTILDGFAAWLTEDELVAASKKPGFGRWFPERKMYPTTTYTPGFLGLTKDAGLWPDSHFGKGVVIGIIDYKHPSFNDTGMSPPPARWKGACKGGWWFGEGLNASVWHPLRYLGACSDLGAQTTVSGNIVISLYDNGAAQVVVIGQEKSGYTLIVRDYGASILQLPGAVGLVLKDYSRRWHITALVSFQGTQYAKDGDEGNLSLNCSSLPKVMDFNLNYPSIMEPANTTVQRTLTNVGPVDNWYATVAITDGSGVEPGEKLTFSISTEYRGKMFATEGVLIWDAVNSKRRIQSPLVVEVRRS</sequence>
<dbReference type="Gene3D" id="2.60.40.2310">
    <property type="match status" value="1"/>
</dbReference>
<name>A0A3L6SVH5_PANMI</name>
<dbReference type="PANTHER" id="PTHR10795">
    <property type="entry name" value="PROPROTEIN CONVERTASE SUBTILISIN/KEXIN"/>
    <property type="match status" value="1"/>
</dbReference>
<dbReference type="GO" id="GO:0004252">
    <property type="term" value="F:serine-type endopeptidase activity"/>
    <property type="evidence" value="ECO:0007669"/>
    <property type="project" value="InterPro"/>
</dbReference>
<proteinExistence type="inferred from homology"/>
<dbReference type="InterPro" id="IPR037045">
    <property type="entry name" value="S8pro/Inhibitor_I9_sf"/>
</dbReference>
<evidence type="ECO:0000256" key="3">
    <source>
        <dbReference type="SAM" id="MobiDB-lite"/>
    </source>
</evidence>
<dbReference type="InterPro" id="IPR036852">
    <property type="entry name" value="Peptidase_S8/S53_dom_sf"/>
</dbReference>
<dbReference type="STRING" id="4540.A0A3L6SVH5"/>
<dbReference type="Gene3D" id="3.30.70.80">
    <property type="entry name" value="Peptidase S8 propeptide/proteinase inhibitor I9"/>
    <property type="match status" value="1"/>
</dbReference>
<evidence type="ECO:0000313" key="6">
    <source>
        <dbReference type="EMBL" id="RLN28379.1"/>
    </source>
</evidence>
<accession>A0A3L6SVH5</accession>
<comment type="caution">
    <text evidence="6">The sequence shown here is derived from an EMBL/GenBank/DDBJ whole genome shotgun (WGS) entry which is preliminary data.</text>
</comment>
<evidence type="ECO:0000256" key="1">
    <source>
        <dbReference type="ARBA" id="ARBA00011073"/>
    </source>
</evidence>
<comment type="similarity">
    <text evidence="1">Belongs to the peptidase S8 family.</text>
</comment>
<keyword evidence="7" id="KW-1185">Reference proteome</keyword>
<dbReference type="SUPFAM" id="SSF52743">
    <property type="entry name" value="Subtilisin-like"/>
    <property type="match status" value="1"/>
</dbReference>
<dbReference type="Pfam" id="PF05922">
    <property type="entry name" value="Inhibitor_I9"/>
    <property type="match status" value="1"/>
</dbReference>
<evidence type="ECO:0000256" key="4">
    <source>
        <dbReference type="SAM" id="SignalP"/>
    </source>
</evidence>
<feature type="compositionally biased region" description="Pro residues" evidence="3">
    <location>
        <begin position="29"/>
        <end position="41"/>
    </location>
</feature>
<feature type="domain" description="Inhibitor I9" evidence="5">
    <location>
        <begin position="57"/>
        <end position="133"/>
    </location>
</feature>
<dbReference type="InterPro" id="IPR010259">
    <property type="entry name" value="S8pro/Inhibitor_I9"/>
</dbReference>
<dbReference type="OrthoDB" id="695927at2759"/>
<dbReference type="InterPro" id="IPR045051">
    <property type="entry name" value="SBT"/>
</dbReference>
<reference evidence="7" key="1">
    <citation type="journal article" date="2019" name="Nat. Commun.">
        <title>The genome of broomcorn millet.</title>
        <authorList>
            <person name="Zou C."/>
            <person name="Miki D."/>
            <person name="Li D."/>
            <person name="Tang Q."/>
            <person name="Xiao L."/>
            <person name="Rajput S."/>
            <person name="Deng P."/>
            <person name="Jia W."/>
            <person name="Huang R."/>
            <person name="Zhang M."/>
            <person name="Sun Y."/>
            <person name="Hu J."/>
            <person name="Fu X."/>
            <person name="Schnable P.S."/>
            <person name="Li F."/>
            <person name="Zhang H."/>
            <person name="Feng B."/>
            <person name="Zhu X."/>
            <person name="Liu R."/>
            <person name="Schnable J.C."/>
            <person name="Zhu J.-K."/>
            <person name="Zhang H."/>
        </authorList>
    </citation>
    <scope>NUCLEOTIDE SEQUENCE [LARGE SCALE GENOMIC DNA]</scope>
</reference>
<protein>
    <submittedName>
        <fullName evidence="6">Subtilisin-like protease SBT1.2</fullName>
    </submittedName>
</protein>
<feature type="signal peptide" evidence="4">
    <location>
        <begin position="1"/>
        <end position="28"/>
    </location>
</feature>
<organism evidence="6 7">
    <name type="scientific">Panicum miliaceum</name>
    <name type="common">Proso millet</name>
    <name type="synonym">Broomcorn millet</name>
    <dbReference type="NCBI Taxonomy" id="4540"/>
    <lineage>
        <taxon>Eukaryota</taxon>
        <taxon>Viridiplantae</taxon>
        <taxon>Streptophyta</taxon>
        <taxon>Embryophyta</taxon>
        <taxon>Tracheophyta</taxon>
        <taxon>Spermatophyta</taxon>
        <taxon>Magnoliopsida</taxon>
        <taxon>Liliopsida</taxon>
        <taxon>Poales</taxon>
        <taxon>Poaceae</taxon>
        <taxon>PACMAD clade</taxon>
        <taxon>Panicoideae</taxon>
        <taxon>Panicodae</taxon>
        <taxon>Paniceae</taxon>
        <taxon>Panicinae</taxon>
        <taxon>Panicum</taxon>
        <taxon>Panicum sect. Panicum</taxon>
    </lineage>
</organism>
<evidence type="ECO:0000256" key="2">
    <source>
        <dbReference type="ARBA" id="ARBA00022729"/>
    </source>
</evidence>
<dbReference type="EMBL" id="PQIB02000003">
    <property type="protein sequence ID" value="RLN28379.1"/>
    <property type="molecule type" value="Genomic_DNA"/>
</dbReference>